<evidence type="ECO:0000313" key="2">
    <source>
        <dbReference type="EMBL" id="OUI85793.1"/>
    </source>
</evidence>
<sequence length="258" mass="27880">MTGSRQQKKALTAMPQGQELEDRVRRVDPDRALCARFLPDTVQPAVFGLIAFHDELVRALAPARSAAVAGPMAGFVRLQWWRDVLEGTRAPDHEVAPPIISALRNGTFQRDTLLRVIDAREAELAPKADVCIWRNMMRNGAGALQRAVGEALGIEDEALLDRIEAAGAAYGAGAMARHWPRMQQSGRYLFPGDEAALIKEGHAFLVEADVRSLPRNARLAALSAVLAARDLGRGSRQAGLPRGVGDRLAVMVAALKVG</sequence>
<dbReference type="InterPro" id="IPR002060">
    <property type="entry name" value="Squ/phyt_synthse"/>
</dbReference>
<dbReference type="SUPFAM" id="SSF48576">
    <property type="entry name" value="Terpenoid synthases"/>
    <property type="match status" value="1"/>
</dbReference>
<dbReference type="Proteomes" id="UP000194565">
    <property type="component" value="Unassembled WGS sequence"/>
</dbReference>
<evidence type="ECO:0000313" key="3">
    <source>
        <dbReference type="Proteomes" id="UP000194565"/>
    </source>
</evidence>
<comment type="caution">
    <text evidence="2">The sequence shown here is derived from an EMBL/GenBank/DDBJ whole genome shotgun (WGS) entry which is preliminary data.</text>
</comment>
<feature type="region of interest" description="Disordered" evidence="1">
    <location>
        <begin position="1"/>
        <end position="22"/>
    </location>
</feature>
<dbReference type="RefSeq" id="WP_086641174.1">
    <property type="nucleotide sequence ID" value="NZ_JOMM01000027.1"/>
</dbReference>
<dbReference type="EMBL" id="JOMM01000027">
    <property type="protein sequence ID" value="OUI85793.1"/>
    <property type="molecule type" value="Genomic_DNA"/>
</dbReference>
<gene>
    <name evidence="2" type="ORF">HC62_08605</name>
</gene>
<dbReference type="Gene3D" id="1.10.600.10">
    <property type="entry name" value="Farnesyl Diphosphate Synthase"/>
    <property type="match status" value="1"/>
</dbReference>
<dbReference type="Pfam" id="PF00494">
    <property type="entry name" value="SQS_PSY"/>
    <property type="match status" value="1"/>
</dbReference>
<organism evidence="2 3">
    <name type="scientific">Acetobacter tropicalis</name>
    <dbReference type="NCBI Taxonomy" id="104102"/>
    <lineage>
        <taxon>Bacteria</taxon>
        <taxon>Pseudomonadati</taxon>
        <taxon>Pseudomonadota</taxon>
        <taxon>Alphaproteobacteria</taxon>
        <taxon>Acetobacterales</taxon>
        <taxon>Acetobacteraceae</taxon>
        <taxon>Acetobacter</taxon>
    </lineage>
</organism>
<evidence type="ECO:0000256" key="1">
    <source>
        <dbReference type="SAM" id="MobiDB-lite"/>
    </source>
</evidence>
<name>A0A252A864_9PROT</name>
<dbReference type="AlphaFoldDB" id="A0A252A864"/>
<proteinExistence type="predicted"/>
<dbReference type="InterPro" id="IPR008949">
    <property type="entry name" value="Isoprenoid_synthase_dom_sf"/>
</dbReference>
<accession>A0A252A864</accession>
<protein>
    <submittedName>
        <fullName evidence="2">Phytoene synthase</fullName>
    </submittedName>
</protein>
<reference evidence="2 3" key="1">
    <citation type="submission" date="2014-06" db="EMBL/GenBank/DDBJ databases">
        <authorList>
            <person name="Ju J."/>
            <person name="Zhang J."/>
        </authorList>
    </citation>
    <scope>NUCLEOTIDE SEQUENCE [LARGE SCALE GENOMIC DNA]</scope>
    <source>
        <strain evidence="2">DmW_042</strain>
    </source>
</reference>